<dbReference type="GO" id="GO:0008757">
    <property type="term" value="F:S-adenosylmethionine-dependent methyltransferase activity"/>
    <property type="evidence" value="ECO:0007669"/>
    <property type="project" value="InterPro"/>
</dbReference>
<dbReference type="InterPro" id="IPR013216">
    <property type="entry name" value="Methyltransf_11"/>
</dbReference>
<proteinExistence type="predicted"/>
<dbReference type="Pfam" id="PF08241">
    <property type="entry name" value="Methyltransf_11"/>
    <property type="match status" value="1"/>
</dbReference>
<evidence type="ECO:0000313" key="3">
    <source>
        <dbReference type="Proteomes" id="UP000070544"/>
    </source>
</evidence>
<dbReference type="CDD" id="cd02440">
    <property type="entry name" value="AdoMet_MTases"/>
    <property type="match status" value="1"/>
</dbReference>
<keyword evidence="3" id="KW-1185">Reference proteome</keyword>
<keyword evidence="2" id="KW-0808">Transferase</keyword>
<dbReference type="Proteomes" id="UP000070544">
    <property type="component" value="Unassembled WGS sequence"/>
</dbReference>
<organism evidence="2 3">
    <name type="scientific">Gonapodya prolifera (strain JEL478)</name>
    <name type="common">Monoblepharis prolifera</name>
    <dbReference type="NCBI Taxonomy" id="1344416"/>
    <lineage>
        <taxon>Eukaryota</taxon>
        <taxon>Fungi</taxon>
        <taxon>Fungi incertae sedis</taxon>
        <taxon>Chytridiomycota</taxon>
        <taxon>Chytridiomycota incertae sedis</taxon>
        <taxon>Monoblepharidomycetes</taxon>
        <taxon>Monoblepharidales</taxon>
        <taxon>Gonapodyaceae</taxon>
        <taxon>Gonapodya</taxon>
    </lineage>
</organism>
<gene>
    <name evidence="2" type="ORF">M427DRAFT_71980</name>
</gene>
<name>A0A139A806_GONPJ</name>
<reference evidence="2 3" key="1">
    <citation type="journal article" date="2015" name="Genome Biol. Evol.">
        <title>Phylogenomic analyses indicate that early fungi evolved digesting cell walls of algal ancestors of land plants.</title>
        <authorList>
            <person name="Chang Y."/>
            <person name="Wang S."/>
            <person name="Sekimoto S."/>
            <person name="Aerts A.L."/>
            <person name="Choi C."/>
            <person name="Clum A."/>
            <person name="LaButti K.M."/>
            <person name="Lindquist E.A."/>
            <person name="Yee Ngan C."/>
            <person name="Ohm R.A."/>
            <person name="Salamov A.A."/>
            <person name="Grigoriev I.V."/>
            <person name="Spatafora J.W."/>
            <person name="Berbee M.L."/>
        </authorList>
    </citation>
    <scope>NUCLEOTIDE SEQUENCE [LARGE SCALE GENOMIC DNA]</scope>
    <source>
        <strain evidence="2 3">JEL478</strain>
    </source>
</reference>
<dbReference type="InterPro" id="IPR029063">
    <property type="entry name" value="SAM-dependent_MTases_sf"/>
</dbReference>
<keyword evidence="2" id="KW-0489">Methyltransferase</keyword>
<dbReference type="SUPFAM" id="SSF53335">
    <property type="entry name" value="S-adenosyl-L-methionine-dependent methyltransferases"/>
    <property type="match status" value="1"/>
</dbReference>
<evidence type="ECO:0000259" key="1">
    <source>
        <dbReference type="Pfam" id="PF08241"/>
    </source>
</evidence>
<evidence type="ECO:0000313" key="2">
    <source>
        <dbReference type="EMBL" id="KXS12513.1"/>
    </source>
</evidence>
<feature type="domain" description="Methyltransferase type 11" evidence="1">
    <location>
        <begin position="72"/>
        <end position="154"/>
    </location>
</feature>
<accession>A0A139A806</accession>
<dbReference type="EMBL" id="KQ965787">
    <property type="protein sequence ID" value="KXS12513.1"/>
    <property type="molecule type" value="Genomic_DNA"/>
</dbReference>
<protein>
    <submittedName>
        <fullName evidence="2">S-adenosyl-L-methionine-dependent methyltransferase</fullName>
    </submittedName>
</protein>
<dbReference type="GO" id="GO:0032259">
    <property type="term" value="P:methylation"/>
    <property type="evidence" value="ECO:0007669"/>
    <property type="project" value="UniProtKB-KW"/>
</dbReference>
<dbReference type="AlphaFoldDB" id="A0A139A806"/>
<dbReference type="OrthoDB" id="2118481at2759"/>
<dbReference type="Gene3D" id="3.40.50.150">
    <property type="entry name" value="Vaccinia Virus protein VP39"/>
    <property type="match status" value="1"/>
</dbReference>
<sequence length="293" mass="32550">MPSKEISTTATNASHQIALINEHLTGPPAEEIVRRILSERPPPTPAHPLHILDNASGIGTLIFRAIVPTFALQPSHIASITGADLDENYLSYLRQRAAAAQYEPLSGKISALRLDQQHPGLESSHFDFIFNNFGVFFAPDDNAVLNETLRMLKPHVGIAGFTSWNGFSWWSEILLPALAKFIPDAPALPDPTRLFPSQTWFEPVTAKKKLQGAGFVDVQSEIWSFTPDVDPKDFALACAHLVKSVAARAWSEEAKTKYMDEIEPAFLRFSLENYEGGRWTGKMKAVLTWGRKE</sequence>